<evidence type="ECO:0000259" key="5">
    <source>
        <dbReference type="Pfam" id="PF26294"/>
    </source>
</evidence>
<dbReference type="PANTHER" id="PTHR30034:SF5">
    <property type="entry name" value="SECRETION SYSTEM APPARATUS PROTEIN SSAQ"/>
    <property type="match status" value="1"/>
</dbReference>
<dbReference type="AlphaFoldDB" id="A0A2H9U7Z2"/>
<organism evidence="7 8">
    <name type="scientific">Aeromonas cavernicola</name>
    <dbReference type="NCBI Taxonomy" id="1006623"/>
    <lineage>
        <taxon>Bacteria</taxon>
        <taxon>Pseudomonadati</taxon>
        <taxon>Pseudomonadota</taxon>
        <taxon>Gammaproteobacteria</taxon>
        <taxon>Aeromonadales</taxon>
        <taxon>Aeromonadaceae</taxon>
        <taxon>Aeromonas</taxon>
    </lineage>
</organism>
<reference evidence="7 8" key="1">
    <citation type="submission" date="2017-11" db="EMBL/GenBank/DDBJ databases">
        <title>Draft genome sequence of environmental isolate Aeromonas cavernicola sp. nov. MDC 2508.</title>
        <authorList>
            <person name="Colston S.M."/>
            <person name="Navarro A."/>
            <person name="Martinez-Murcia A.J."/>
            <person name="Graf J."/>
        </authorList>
    </citation>
    <scope>NUCLEOTIDE SEQUENCE [LARGE SCALE GENOMIC DNA]</scope>
    <source>
        <strain evidence="7 8">MDC 2508</strain>
    </source>
</reference>
<comment type="caution">
    <text evidence="7">The sequence shown here is derived from an EMBL/GenBank/DDBJ whole genome shotgun (WGS) entry which is preliminary data.</text>
</comment>
<gene>
    <name evidence="7" type="ORF">CUC53_03685</name>
</gene>
<dbReference type="NCBIfam" id="NF006018">
    <property type="entry name" value="PRK08158.1"/>
    <property type="match status" value="1"/>
</dbReference>
<dbReference type="NCBIfam" id="TIGR02551">
    <property type="entry name" value="SpaO_YscQ"/>
    <property type="match status" value="1"/>
</dbReference>
<dbReference type="InterPro" id="IPR036429">
    <property type="entry name" value="SpoA-like_sf"/>
</dbReference>
<dbReference type="PANTHER" id="PTHR30034">
    <property type="entry name" value="FLAGELLAR MOTOR SWITCH PROTEIN FLIM"/>
    <property type="match status" value="1"/>
</dbReference>
<dbReference type="InterPro" id="IPR001543">
    <property type="entry name" value="FliN-like_C"/>
</dbReference>
<dbReference type="GO" id="GO:0030254">
    <property type="term" value="P:protein secretion by the type III secretion system"/>
    <property type="evidence" value="ECO:0007669"/>
    <property type="project" value="InterPro"/>
</dbReference>
<name>A0A2H9U7Z2_9GAMM</name>
<comment type="similarity">
    <text evidence="1">Belongs to the FliN/MopA/SpaO family.</text>
</comment>
<evidence type="ECO:0000313" key="7">
    <source>
        <dbReference type="EMBL" id="PJG60118.1"/>
    </source>
</evidence>
<evidence type="ECO:0000256" key="3">
    <source>
        <dbReference type="ARBA" id="ARBA00023026"/>
    </source>
</evidence>
<evidence type="ECO:0000259" key="6">
    <source>
        <dbReference type="Pfam" id="PF26304"/>
    </source>
</evidence>
<evidence type="ECO:0000256" key="2">
    <source>
        <dbReference type="ARBA" id="ARBA00021925"/>
    </source>
</evidence>
<dbReference type="GO" id="GO:0071978">
    <property type="term" value="P:bacterial-type flagellum-dependent swarming motility"/>
    <property type="evidence" value="ECO:0007669"/>
    <property type="project" value="TreeGrafter"/>
</dbReference>
<dbReference type="EMBL" id="PGGC01000031">
    <property type="protein sequence ID" value="PJG60118.1"/>
    <property type="molecule type" value="Genomic_DNA"/>
</dbReference>
<evidence type="ECO:0000256" key="1">
    <source>
        <dbReference type="ARBA" id="ARBA00009226"/>
    </source>
</evidence>
<dbReference type="InterPro" id="IPR058805">
    <property type="entry name" value="SpaO_FliMN_C_rel"/>
</dbReference>
<dbReference type="SUPFAM" id="SSF101801">
    <property type="entry name" value="Surface presentation of antigens (SPOA)"/>
    <property type="match status" value="1"/>
</dbReference>
<dbReference type="RefSeq" id="WP_100292896.1">
    <property type="nucleotide sequence ID" value="NZ_PGGC01000031.1"/>
</dbReference>
<dbReference type="Pfam" id="PF26304">
    <property type="entry name" value="FliMN_C_rel"/>
    <property type="match status" value="1"/>
</dbReference>
<feature type="domain" description="Flagellar motor switch protein FliN-like C-terminal" evidence="4">
    <location>
        <begin position="224"/>
        <end position="294"/>
    </location>
</feature>
<evidence type="ECO:0000313" key="8">
    <source>
        <dbReference type="Proteomes" id="UP000235861"/>
    </source>
</evidence>
<dbReference type="Proteomes" id="UP000235861">
    <property type="component" value="Unassembled WGS sequence"/>
</dbReference>
<accession>A0A2H9U7Z2</accession>
<proteinExistence type="inferred from homology"/>
<keyword evidence="3" id="KW-0843">Virulence</keyword>
<protein>
    <recommendedName>
        <fullName evidence="2">Surface presentation of antigens protein SpaO</fullName>
    </recommendedName>
</protein>
<evidence type="ECO:0000259" key="4">
    <source>
        <dbReference type="Pfam" id="PF01052"/>
    </source>
</evidence>
<dbReference type="PRINTS" id="PR01339">
    <property type="entry name" value="TYPE3OMOPROT"/>
</dbReference>
<dbReference type="InterPro" id="IPR003283">
    <property type="entry name" value="T3SS_OMP_SpaO"/>
</dbReference>
<sequence length="301" mass="33374">MSRLALKRRDRAASNLATIATQWQQQGWDVTVDSPPRTGMWLLLADGEQRWQGWLRPRDWLAHVAPDMAGLASVADVDPYVVAWLAAVEKPLFFQIPALHYQRLSLGALQSADGLPDHAMLKVMSSSGPVWFERINEAGGRSAPLPSALHWPVRVVIGESRVSLSLLTRVEASDVLLISTLVSAIRCFAKTLGQYQQVEEGIVMEFQEYAELAEIQDNAGIAREIGQLPVQLEFVLHHCRLTLTELQALYQGQLLPIPAQAEQRVEIRANGTPIGYGELVQLEGQLGVEVNTWLNESKDGE</sequence>
<feature type="domain" description="SpaO N-terminal" evidence="5">
    <location>
        <begin position="7"/>
        <end position="136"/>
    </location>
</feature>
<dbReference type="GO" id="GO:0050918">
    <property type="term" value="P:positive chemotaxis"/>
    <property type="evidence" value="ECO:0007669"/>
    <property type="project" value="TreeGrafter"/>
</dbReference>
<keyword evidence="8" id="KW-1185">Reference proteome</keyword>
<dbReference type="Pfam" id="PF01052">
    <property type="entry name" value="FliMN_C"/>
    <property type="match status" value="1"/>
</dbReference>
<feature type="domain" description="SpaO FliM/N C-terminal related" evidence="6">
    <location>
        <begin position="147"/>
        <end position="207"/>
    </location>
</feature>
<dbReference type="Gene3D" id="2.30.330.10">
    <property type="entry name" value="SpoA-like"/>
    <property type="match status" value="1"/>
</dbReference>
<dbReference type="OrthoDB" id="6561483at2"/>
<dbReference type="Pfam" id="PF26294">
    <property type="entry name" value="SpaO_N"/>
    <property type="match status" value="1"/>
</dbReference>
<dbReference type="InterPro" id="IPR013385">
    <property type="entry name" value="T3SS_SpaO/YscQ/SpaO"/>
</dbReference>
<dbReference type="InterPro" id="IPR058804">
    <property type="entry name" value="SpaO_N"/>
</dbReference>